<dbReference type="PANTHER" id="PTHR43833">
    <property type="entry name" value="POTASSIUM CHANNEL PROTEIN 2-RELATED-RELATED"/>
    <property type="match status" value="1"/>
</dbReference>
<protein>
    <recommendedName>
        <fullName evidence="6">Potassium channel protein</fullName>
    </recommendedName>
</protein>
<evidence type="ECO:0000256" key="2">
    <source>
        <dbReference type="SAM" id="Phobius"/>
    </source>
</evidence>
<organism evidence="5">
    <name type="scientific">hydrothermal vent metagenome</name>
    <dbReference type="NCBI Taxonomy" id="652676"/>
    <lineage>
        <taxon>unclassified sequences</taxon>
        <taxon>metagenomes</taxon>
        <taxon>ecological metagenomes</taxon>
    </lineage>
</organism>
<keyword evidence="2" id="KW-0472">Membrane</keyword>
<dbReference type="Gene3D" id="1.10.287.70">
    <property type="match status" value="1"/>
</dbReference>
<dbReference type="GO" id="GO:0006813">
    <property type="term" value="P:potassium ion transport"/>
    <property type="evidence" value="ECO:0007669"/>
    <property type="project" value="InterPro"/>
</dbReference>
<dbReference type="SMART" id="SM00997">
    <property type="entry name" value="AdoHcyase_NAD"/>
    <property type="match status" value="1"/>
</dbReference>
<dbReference type="InterPro" id="IPR015878">
    <property type="entry name" value="Ado_hCys_hydrolase_NAD-bd"/>
</dbReference>
<dbReference type="SUPFAM" id="SSF51735">
    <property type="entry name" value="NAD(P)-binding Rossmann-fold domains"/>
    <property type="match status" value="1"/>
</dbReference>
<dbReference type="InterPro" id="IPR036291">
    <property type="entry name" value="NAD(P)-bd_dom_sf"/>
</dbReference>
<feature type="domain" description="RCK N-terminal" evidence="3">
    <location>
        <begin position="109"/>
        <end position="225"/>
    </location>
</feature>
<feature type="domain" description="RCK C-terminal" evidence="4">
    <location>
        <begin position="249"/>
        <end position="334"/>
    </location>
</feature>
<dbReference type="EMBL" id="UOEI01000218">
    <property type="protein sequence ID" value="VAV97777.1"/>
    <property type="molecule type" value="Genomic_DNA"/>
</dbReference>
<dbReference type="InterPro" id="IPR006037">
    <property type="entry name" value="RCK_C"/>
</dbReference>
<dbReference type="Pfam" id="PF02080">
    <property type="entry name" value="TrkA_C"/>
    <property type="match status" value="1"/>
</dbReference>
<dbReference type="Pfam" id="PF07885">
    <property type="entry name" value="Ion_trans_2"/>
    <property type="match status" value="1"/>
</dbReference>
<comment type="subcellular location">
    <subcellularLocation>
        <location evidence="1">Cell membrane</location>
        <topology evidence="1">Multi-pass membrane protein</topology>
    </subcellularLocation>
</comment>
<keyword evidence="2" id="KW-0812">Transmembrane</keyword>
<dbReference type="SUPFAM" id="SSF116726">
    <property type="entry name" value="TrkA C-terminal domain-like"/>
    <property type="match status" value="1"/>
</dbReference>
<dbReference type="InterPro" id="IPR036721">
    <property type="entry name" value="RCK_C_sf"/>
</dbReference>
<evidence type="ECO:0000313" key="5">
    <source>
        <dbReference type="EMBL" id="VAV97777.1"/>
    </source>
</evidence>
<feature type="transmembrane region" description="Helical" evidence="2">
    <location>
        <begin position="6"/>
        <end position="29"/>
    </location>
</feature>
<sequence length="335" mass="35280">MSLPTNLKAGILALVAVVTIGAAGFMLLSNIDFGNAVYLTIIIITTLGLGDPVITIDGATKVWLVIVLISGMGAALYTVTAIMEYGFEIVIGSDYRRRNRMSKDVERVEDHVIVCGFGRVGSSAATTLRRGGVTVLIVEHDPDAATQATSEGFLVVTGDATRDEVLNEAHIGRARSVVACVASSSDNLVITLSAKALCPDINVYARASDMEYEKKLALAGADAVVTPEMVGGQRIAALAGQSGIVEFVDTVVRDSATEFRIKRLVVEPGSSVIGRSLADLDLRREGGAMVIGISRDGEPVQMNPDPHSPLTENCVLFSIGTVDELDNLAGLIGVH</sequence>
<dbReference type="InterPro" id="IPR003148">
    <property type="entry name" value="RCK_N"/>
</dbReference>
<keyword evidence="2" id="KW-1133">Transmembrane helix</keyword>
<dbReference type="AlphaFoldDB" id="A0A3B0RZD9"/>
<dbReference type="SUPFAM" id="SSF81324">
    <property type="entry name" value="Voltage-gated potassium channels"/>
    <property type="match status" value="1"/>
</dbReference>
<dbReference type="PROSITE" id="PS51202">
    <property type="entry name" value="RCK_C"/>
    <property type="match status" value="1"/>
</dbReference>
<proteinExistence type="predicted"/>
<gene>
    <name evidence="5" type="ORF">MNBD_ACTINO01-1828</name>
</gene>
<dbReference type="Pfam" id="PF02254">
    <property type="entry name" value="TrkA_N"/>
    <property type="match status" value="1"/>
</dbReference>
<accession>A0A3B0RZD9</accession>
<evidence type="ECO:0000256" key="1">
    <source>
        <dbReference type="ARBA" id="ARBA00004651"/>
    </source>
</evidence>
<dbReference type="Gene3D" id="3.40.50.720">
    <property type="entry name" value="NAD(P)-binding Rossmann-like Domain"/>
    <property type="match status" value="1"/>
</dbReference>
<dbReference type="InterPro" id="IPR013099">
    <property type="entry name" value="K_chnl_dom"/>
</dbReference>
<dbReference type="Gene3D" id="3.30.70.1450">
    <property type="entry name" value="Regulator of K+ conductance, C-terminal domain"/>
    <property type="match status" value="1"/>
</dbReference>
<dbReference type="InterPro" id="IPR050721">
    <property type="entry name" value="Trk_Ktr_HKT_K-transport"/>
</dbReference>
<feature type="transmembrane region" description="Helical" evidence="2">
    <location>
        <begin position="36"/>
        <end position="56"/>
    </location>
</feature>
<feature type="transmembrane region" description="Helical" evidence="2">
    <location>
        <begin position="62"/>
        <end position="91"/>
    </location>
</feature>
<dbReference type="GO" id="GO:0005886">
    <property type="term" value="C:plasma membrane"/>
    <property type="evidence" value="ECO:0007669"/>
    <property type="project" value="UniProtKB-SubCell"/>
</dbReference>
<reference evidence="5" key="1">
    <citation type="submission" date="2018-06" db="EMBL/GenBank/DDBJ databases">
        <authorList>
            <person name="Zhirakovskaya E."/>
        </authorList>
    </citation>
    <scope>NUCLEOTIDE SEQUENCE</scope>
</reference>
<dbReference type="PROSITE" id="PS51201">
    <property type="entry name" value="RCK_N"/>
    <property type="match status" value="1"/>
</dbReference>
<evidence type="ECO:0000259" key="4">
    <source>
        <dbReference type="PROSITE" id="PS51202"/>
    </source>
</evidence>
<name>A0A3B0RZD9_9ZZZZ</name>
<evidence type="ECO:0008006" key="6">
    <source>
        <dbReference type="Google" id="ProtNLM"/>
    </source>
</evidence>
<dbReference type="PANTHER" id="PTHR43833:SF9">
    <property type="entry name" value="POTASSIUM CHANNEL PROTEIN YUGO-RELATED"/>
    <property type="match status" value="1"/>
</dbReference>
<evidence type="ECO:0000259" key="3">
    <source>
        <dbReference type="PROSITE" id="PS51201"/>
    </source>
</evidence>
<dbReference type="GO" id="GO:0008324">
    <property type="term" value="F:monoatomic cation transmembrane transporter activity"/>
    <property type="evidence" value="ECO:0007669"/>
    <property type="project" value="InterPro"/>
</dbReference>